<evidence type="ECO:0000259" key="1">
    <source>
        <dbReference type="PROSITE" id="PS50943"/>
    </source>
</evidence>
<dbReference type="InterPro" id="IPR001387">
    <property type="entry name" value="Cro/C1-type_HTH"/>
</dbReference>
<accession>A0ABQ5P4X0</accession>
<proteinExistence type="predicted"/>
<dbReference type="CDD" id="cd00093">
    <property type="entry name" value="HTH_XRE"/>
    <property type="match status" value="1"/>
</dbReference>
<evidence type="ECO:0000313" key="2">
    <source>
        <dbReference type="EMBL" id="GLF97311.1"/>
    </source>
</evidence>
<organism evidence="2 3">
    <name type="scientific">Streptomyces yaizuensis</name>
    <dbReference type="NCBI Taxonomy" id="2989713"/>
    <lineage>
        <taxon>Bacteria</taxon>
        <taxon>Bacillati</taxon>
        <taxon>Actinomycetota</taxon>
        <taxon>Actinomycetes</taxon>
        <taxon>Kitasatosporales</taxon>
        <taxon>Streptomycetaceae</taxon>
        <taxon>Streptomyces</taxon>
    </lineage>
</organism>
<feature type="domain" description="HTH cro/C1-type" evidence="1">
    <location>
        <begin position="29"/>
        <end position="82"/>
    </location>
</feature>
<dbReference type="Gene3D" id="1.10.260.40">
    <property type="entry name" value="lambda repressor-like DNA-binding domains"/>
    <property type="match status" value="1"/>
</dbReference>
<dbReference type="InterPro" id="IPR010982">
    <property type="entry name" value="Lambda_DNA-bd_dom_sf"/>
</dbReference>
<dbReference type="SMART" id="SM00530">
    <property type="entry name" value="HTH_XRE"/>
    <property type="match status" value="1"/>
</dbReference>
<dbReference type="Pfam" id="PF19054">
    <property type="entry name" value="DUF5753"/>
    <property type="match status" value="1"/>
</dbReference>
<keyword evidence="3" id="KW-1185">Reference proteome</keyword>
<sequence>MLVEIRVSMTNRKELHPERGPREKFGQVLRLMRDERGWTQEELAKLLGCTDAHVSAVETGRRPATPQFAKNLDHVFGTGDRLERQSQAARQAALLEGFPEYVEYEGRADEVKLFEVGLVPGPLQTRDYAEAIEVDHVRRGVLATEEATERVSLQMERQAALSRAFPPLISVVLDESCIRRWVGGSTVMEEQLRRLTEFAALPNTVLQIAPYTMGERRPFNRLVNLLTLPDRTTVVYVESQSQGYLDRDITSVKRMTREYHQLQADALSQTESVALIEKLRKGTP</sequence>
<dbReference type="PROSITE" id="PS50943">
    <property type="entry name" value="HTH_CROC1"/>
    <property type="match status" value="1"/>
</dbReference>
<gene>
    <name evidence="2" type="ORF">SYYSPA8_23460</name>
</gene>
<dbReference type="InterPro" id="IPR043917">
    <property type="entry name" value="DUF5753"/>
</dbReference>
<name>A0ABQ5P4X0_9ACTN</name>
<evidence type="ECO:0000313" key="3">
    <source>
        <dbReference type="Proteomes" id="UP001291653"/>
    </source>
</evidence>
<dbReference type="Pfam" id="PF13560">
    <property type="entry name" value="HTH_31"/>
    <property type="match status" value="1"/>
</dbReference>
<comment type="caution">
    <text evidence="2">The sequence shown here is derived from an EMBL/GenBank/DDBJ whole genome shotgun (WGS) entry which is preliminary data.</text>
</comment>
<reference evidence="2 3" key="1">
    <citation type="submission" date="2022-10" db="EMBL/GenBank/DDBJ databases">
        <title>Draft genome sequence of Streptomyces sp. YSPA8.</title>
        <authorList>
            <person name="Moriuchi R."/>
            <person name="Dohra H."/>
            <person name="Yamamura H."/>
            <person name="Kodani S."/>
        </authorList>
    </citation>
    <scope>NUCLEOTIDE SEQUENCE [LARGE SCALE GENOMIC DNA]</scope>
    <source>
        <strain evidence="2 3">YSPA8</strain>
    </source>
</reference>
<dbReference type="EMBL" id="BSBI01000010">
    <property type="protein sequence ID" value="GLF97311.1"/>
    <property type="molecule type" value="Genomic_DNA"/>
</dbReference>
<dbReference type="SUPFAM" id="SSF47413">
    <property type="entry name" value="lambda repressor-like DNA-binding domains"/>
    <property type="match status" value="1"/>
</dbReference>
<dbReference type="Proteomes" id="UP001291653">
    <property type="component" value="Unassembled WGS sequence"/>
</dbReference>
<protein>
    <submittedName>
        <fullName evidence="2">Scr1 family TA system antitoxin-like transcriptional regulator</fullName>
    </submittedName>
</protein>